<proteinExistence type="predicted"/>
<accession>A0A1D3D137</accession>
<evidence type="ECO:0000313" key="3">
    <source>
        <dbReference type="Proteomes" id="UP000095192"/>
    </source>
</evidence>
<dbReference type="VEuPathDB" id="ToxoDB:cyc_03438"/>
<gene>
    <name evidence="2" type="ORF">cyc_03438</name>
</gene>
<reference evidence="2 3" key="1">
    <citation type="journal article" date="2016" name="BMC Genomics">
        <title>Comparative genomics reveals Cyclospora cayetanensis possesses coccidia-like metabolism and invasion components but unique surface antigens.</title>
        <authorList>
            <person name="Liu S."/>
            <person name="Wang L."/>
            <person name="Zheng H."/>
            <person name="Xu Z."/>
            <person name="Roellig D.M."/>
            <person name="Li N."/>
            <person name="Frace M.A."/>
            <person name="Tang K."/>
            <person name="Arrowood M.J."/>
            <person name="Moss D.M."/>
            <person name="Zhang L."/>
            <person name="Feng Y."/>
            <person name="Xiao L."/>
        </authorList>
    </citation>
    <scope>NUCLEOTIDE SEQUENCE [LARGE SCALE GENOMIC DNA]</scope>
    <source>
        <strain evidence="2 3">CHN_HEN01</strain>
    </source>
</reference>
<evidence type="ECO:0000256" key="1">
    <source>
        <dbReference type="SAM" id="MobiDB-lite"/>
    </source>
</evidence>
<comment type="caution">
    <text evidence="2">The sequence shown here is derived from an EMBL/GenBank/DDBJ whole genome shotgun (WGS) entry which is preliminary data.</text>
</comment>
<feature type="region of interest" description="Disordered" evidence="1">
    <location>
        <begin position="141"/>
        <end position="165"/>
    </location>
</feature>
<keyword evidence="3" id="KW-1185">Reference proteome</keyword>
<dbReference type="AlphaFoldDB" id="A0A1D3D137"/>
<dbReference type="InParanoid" id="A0A1D3D137"/>
<dbReference type="Proteomes" id="UP000095192">
    <property type="component" value="Unassembled WGS sequence"/>
</dbReference>
<evidence type="ECO:0000313" key="2">
    <source>
        <dbReference type="EMBL" id="OEH77171.1"/>
    </source>
</evidence>
<dbReference type="EMBL" id="JROU02001179">
    <property type="protein sequence ID" value="OEH77171.1"/>
    <property type="molecule type" value="Genomic_DNA"/>
</dbReference>
<protein>
    <submittedName>
        <fullName evidence="2">Uncharacterized protein</fullName>
    </submittedName>
</protein>
<feature type="compositionally biased region" description="Basic residues" evidence="1">
    <location>
        <begin position="145"/>
        <end position="155"/>
    </location>
</feature>
<organism evidence="2 3">
    <name type="scientific">Cyclospora cayetanensis</name>
    <dbReference type="NCBI Taxonomy" id="88456"/>
    <lineage>
        <taxon>Eukaryota</taxon>
        <taxon>Sar</taxon>
        <taxon>Alveolata</taxon>
        <taxon>Apicomplexa</taxon>
        <taxon>Conoidasida</taxon>
        <taxon>Coccidia</taxon>
        <taxon>Eucoccidiorida</taxon>
        <taxon>Eimeriorina</taxon>
        <taxon>Eimeriidae</taxon>
        <taxon>Cyclospora</taxon>
    </lineage>
</organism>
<sequence>MRSSPPEALQAKEQPLSVAEGRIQLLLLLLEVLVKRVLPSRDEHLRFELLEKAIGCVGKKLPRGKELLELHASDTSAAAAFTDSSIFRGLLPWRAAPDVLGTPSEFPVASASFCSRTPPKQMRATLNFFEELRRIKATLAANRAERRKNRKKTRRGGPEGPLEGGGGVCVILESRGLTLSSLPTGAFSLESSPFCAALKT</sequence>
<name>A0A1D3D137_9EIME</name>